<sequence>MVATVIIERLTGAGPTRTDLAGGNTRANAEDVHSTGDTASPIEIPTAGTNYSFWVNTQLNATVAPDNLIDNIEWFTDGVNSYGTGIGLLVAQAALASYTLAPGTIGVTGTELNDTNYTGGTLTPATPTDAFAEVTGAPLTVTGSTTTTGAFGNIVVWQVTVLSTASPGTKPATPETITWRFDET</sequence>
<dbReference type="AlphaFoldDB" id="A0A0F8ZAT1"/>
<organism evidence="2">
    <name type="scientific">marine sediment metagenome</name>
    <dbReference type="NCBI Taxonomy" id="412755"/>
    <lineage>
        <taxon>unclassified sequences</taxon>
        <taxon>metagenomes</taxon>
        <taxon>ecological metagenomes</taxon>
    </lineage>
</organism>
<evidence type="ECO:0000313" key="2">
    <source>
        <dbReference type="EMBL" id="KKK83035.1"/>
    </source>
</evidence>
<evidence type="ECO:0000256" key="1">
    <source>
        <dbReference type="SAM" id="MobiDB-lite"/>
    </source>
</evidence>
<gene>
    <name evidence="2" type="ORF">LCGC14_2797420</name>
</gene>
<comment type="caution">
    <text evidence="2">The sequence shown here is derived from an EMBL/GenBank/DDBJ whole genome shotgun (WGS) entry which is preliminary data.</text>
</comment>
<feature type="region of interest" description="Disordered" evidence="1">
    <location>
        <begin position="17"/>
        <end position="38"/>
    </location>
</feature>
<protein>
    <recommendedName>
        <fullName evidence="3">WxL domain-containing protein</fullName>
    </recommendedName>
</protein>
<reference evidence="2" key="1">
    <citation type="journal article" date="2015" name="Nature">
        <title>Complex archaea that bridge the gap between prokaryotes and eukaryotes.</title>
        <authorList>
            <person name="Spang A."/>
            <person name="Saw J.H."/>
            <person name="Jorgensen S.L."/>
            <person name="Zaremba-Niedzwiedzka K."/>
            <person name="Martijn J."/>
            <person name="Lind A.E."/>
            <person name="van Eijk R."/>
            <person name="Schleper C."/>
            <person name="Guy L."/>
            <person name="Ettema T.J."/>
        </authorList>
    </citation>
    <scope>NUCLEOTIDE SEQUENCE</scope>
</reference>
<proteinExistence type="predicted"/>
<dbReference type="EMBL" id="LAZR01052406">
    <property type="protein sequence ID" value="KKK83035.1"/>
    <property type="molecule type" value="Genomic_DNA"/>
</dbReference>
<name>A0A0F8ZAT1_9ZZZZ</name>
<accession>A0A0F8ZAT1</accession>
<evidence type="ECO:0008006" key="3">
    <source>
        <dbReference type="Google" id="ProtNLM"/>
    </source>
</evidence>